<dbReference type="Pfam" id="PF04402">
    <property type="entry name" value="SIMPL"/>
    <property type="match status" value="1"/>
</dbReference>
<dbReference type="Gene3D" id="3.30.70.2970">
    <property type="entry name" value="Protein of unknown function (DUF541), domain 2"/>
    <property type="match status" value="1"/>
</dbReference>
<dbReference type="PANTHER" id="PTHR34387">
    <property type="entry name" value="SLR1258 PROTEIN"/>
    <property type="match status" value="1"/>
</dbReference>
<dbReference type="AlphaFoldDB" id="A0A6J6H1G6"/>
<accession>A0A6J6H1G6</accession>
<dbReference type="GO" id="GO:0006974">
    <property type="term" value="P:DNA damage response"/>
    <property type="evidence" value="ECO:0007669"/>
    <property type="project" value="TreeGrafter"/>
</dbReference>
<proteinExistence type="predicted"/>
<dbReference type="Gene3D" id="3.30.110.170">
    <property type="entry name" value="Protein of unknown function (DUF541), domain 1"/>
    <property type="match status" value="1"/>
</dbReference>
<evidence type="ECO:0000313" key="1">
    <source>
        <dbReference type="EMBL" id="CAB4605045.1"/>
    </source>
</evidence>
<protein>
    <submittedName>
        <fullName evidence="1">Unannotated protein</fullName>
    </submittedName>
</protein>
<name>A0A6J6H1G6_9ZZZZ</name>
<dbReference type="EMBL" id="CAEZSR010000393">
    <property type="protein sequence ID" value="CAB4605045.1"/>
    <property type="molecule type" value="Genomic_DNA"/>
</dbReference>
<gene>
    <name evidence="1" type="ORF">UFOPK1493_04590</name>
</gene>
<dbReference type="InterPro" id="IPR052022">
    <property type="entry name" value="26kDa_periplasmic_antigen"/>
</dbReference>
<dbReference type="PANTHER" id="PTHR34387:SF2">
    <property type="entry name" value="SLR1258 PROTEIN"/>
    <property type="match status" value="1"/>
</dbReference>
<reference evidence="1" key="1">
    <citation type="submission" date="2020-05" db="EMBL/GenBank/DDBJ databases">
        <authorList>
            <person name="Chiriac C."/>
            <person name="Salcher M."/>
            <person name="Ghai R."/>
            <person name="Kavagutti S V."/>
        </authorList>
    </citation>
    <scope>NUCLEOTIDE SEQUENCE</scope>
</reference>
<organism evidence="1">
    <name type="scientific">freshwater metagenome</name>
    <dbReference type="NCBI Taxonomy" id="449393"/>
    <lineage>
        <taxon>unclassified sequences</taxon>
        <taxon>metagenomes</taxon>
        <taxon>ecological metagenomes</taxon>
    </lineage>
</organism>
<sequence length="217" mass="22896">MSSVVVTGTARQLVQPDRVSVGLGLSAVAADAATALDQVSARSITLRDRLADLGFEPGDWVTDGVGVAEEWEYRRDTHTLVGHRATTAVTVTIDRPDRMDRLAPLLRVAVGDAGAQVRELRWQVDDANPVRHELLGRAALDARRRAEAYTAALGLALGAVELISETPIVVAPDPVGDRPMLAMAARGAAAPEMAIGGGQVELAAEVHVRFAILRAGS</sequence>
<dbReference type="InterPro" id="IPR007497">
    <property type="entry name" value="SIMPL/DUF541"/>
</dbReference>